<dbReference type="AlphaFoldDB" id="A0A0C1U4V5"/>
<accession>A0A0C1U4V5</accession>
<proteinExistence type="predicted"/>
<evidence type="ECO:0000313" key="2">
    <source>
        <dbReference type="Proteomes" id="UP000031366"/>
    </source>
</evidence>
<dbReference type="RefSeq" id="WP_052268085.1">
    <property type="nucleotide sequence ID" value="NZ_AYSO01000016.1"/>
</dbReference>
<dbReference type="STRING" id="29341.RSJ17_19665"/>
<dbReference type="Proteomes" id="UP000031366">
    <property type="component" value="Unassembled WGS sequence"/>
</dbReference>
<dbReference type="EMBL" id="AYSO01000016">
    <property type="protein sequence ID" value="KIE46713.1"/>
    <property type="molecule type" value="Genomic_DNA"/>
</dbReference>
<keyword evidence="1" id="KW-0378">Hydrolase</keyword>
<evidence type="ECO:0000313" key="1">
    <source>
        <dbReference type="EMBL" id="KIE46713.1"/>
    </source>
</evidence>
<dbReference type="GO" id="GO:0016787">
    <property type="term" value="F:hydrolase activity"/>
    <property type="evidence" value="ECO:0007669"/>
    <property type="project" value="UniProtKB-KW"/>
</dbReference>
<dbReference type="InterPro" id="IPR036412">
    <property type="entry name" value="HAD-like_sf"/>
</dbReference>
<dbReference type="SUPFAM" id="SSF56784">
    <property type="entry name" value="HAD-like"/>
    <property type="match status" value="1"/>
</dbReference>
<dbReference type="OrthoDB" id="1666512at2"/>
<comment type="caution">
    <text evidence="1">The sequence shown here is derived from an EMBL/GenBank/DDBJ whole genome shotgun (WGS) entry which is preliminary data.</text>
</comment>
<keyword evidence="2" id="KW-1185">Reference proteome</keyword>
<name>A0A0C1U4V5_9CLOT</name>
<sequence length="268" mass="31156">MIYASDLDRTLIYSKKFFQEFKECDINNLLTAEFKNHIPSSYISVKIENLLDEINKNLTFIPVTTRVQHQFKRIELFSKKIVPKYAVMCNGGVILKDGVPLHSWDKIIKENLNKISPLTLMIKYCNFLINSSYIESYSLCEDLYLCAILKDRNLLDNTLIQRAQTICLDSDYTLIIHGRKLYIIPLCINKYSPLEHIMEIENDYDLYSSGDSEFDLPMLVNSTIGMVPKHSPMREKLLIDNYKNIYITENIGIKASEEILEKVLNHLL</sequence>
<dbReference type="InterPro" id="IPR023214">
    <property type="entry name" value="HAD_sf"/>
</dbReference>
<reference evidence="1 2" key="1">
    <citation type="journal article" date="2015" name="Infect. Genet. Evol.">
        <title>Genomic sequences of six botulinum neurotoxin-producing strains representing three clostridial species illustrate the mobility and diversity of botulinum neurotoxin genes.</title>
        <authorList>
            <person name="Smith T.J."/>
            <person name="Hill K.K."/>
            <person name="Xie G."/>
            <person name="Foley B.T."/>
            <person name="Williamson C.H."/>
            <person name="Foster J.T."/>
            <person name="Johnson S.L."/>
            <person name="Chertkov O."/>
            <person name="Teshima H."/>
            <person name="Gibbons H.S."/>
            <person name="Johnsky L.A."/>
            <person name="Karavis M.A."/>
            <person name="Smith L.A."/>
        </authorList>
    </citation>
    <scope>NUCLEOTIDE SEQUENCE [LARGE SCALE GENOMIC DNA]</scope>
    <source>
        <strain evidence="1 2">CDC 2741</strain>
    </source>
</reference>
<dbReference type="Gene3D" id="3.40.50.1000">
    <property type="entry name" value="HAD superfamily/HAD-like"/>
    <property type="match status" value="1"/>
</dbReference>
<protein>
    <submittedName>
        <fullName evidence="1">Haloacid dehalogenase-like hydrolase family protein</fullName>
    </submittedName>
</protein>
<organism evidence="1 2">
    <name type="scientific">Clostridium argentinense CDC 2741</name>
    <dbReference type="NCBI Taxonomy" id="1418104"/>
    <lineage>
        <taxon>Bacteria</taxon>
        <taxon>Bacillati</taxon>
        <taxon>Bacillota</taxon>
        <taxon>Clostridia</taxon>
        <taxon>Eubacteriales</taxon>
        <taxon>Clostridiaceae</taxon>
        <taxon>Clostridium</taxon>
    </lineage>
</organism>
<gene>
    <name evidence="1" type="ORF">U732_3255</name>
</gene>